<organism evidence="1 2">
    <name type="scientific">Heterobasidion irregulare (strain TC 32-1)</name>
    <dbReference type="NCBI Taxonomy" id="747525"/>
    <lineage>
        <taxon>Eukaryota</taxon>
        <taxon>Fungi</taxon>
        <taxon>Dikarya</taxon>
        <taxon>Basidiomycota</taxon>
        <taxon>Agaricomycotina</taxon>
        <taxon>Agaricomycetes</taxon>
        <taxon>Russulales</taxon>
        <taxon>Bondarzewiaceae</taxon>
        <taxon>Heterobasidion</taxon>
        <taxon>Heterobasidion annosum species complex</taxon>
    </lineage>
</organism>
<sequence length="192" mass="21218">RLEMFQVFMICPNLEGVSRAFEVVIPVFQCFYYSQEFPVVNIVIPLCWLFPLAPSLRGLPAPVPCIVGLDGSGSEVGCIGLKTEGAVAVRINKDGSRREAVLYLIQRSGFPDDVFLCKVIEGSGRSGEVFDEPAIEVSKAQEGLYFLEVLRSWPGGDSINLDRVHGYAVRGDDESKVLDRVRLEGAFGRFQK</sequence>
<dbReference type="GeneID" id="20669813"/>
<feature type="non-terminal residue" evidence="1">
    <location>
        <position position="1"/>
    </location>
</feature>
<gene>
    <name evidence="1" type="ORF">HETIRDRAFT_310895</name>
</gene>
<dbReference type="KEGG" id="hir:HETIRDRAFT_310895"/>
<evidence type="ECO:0000313" key="2">
    <source>
        <dbReference type="Proteomes" id="UP000030671"/>
    </source>
</evidence>
<reference evidence="1 2" key="1">
    <citation type="journal article" date="2012" name="New Phytol.">
        <title>Insight into trade-off between wood decay and parasitism from the genome of a fungal forest pathogen.</title>
        <authorList>
            <person name="Olson A."/>
            <person name="Aerts A."/>
            <person name="Asiegbu F."/>
            <person name="Belbahri L."/>
            <person name="Bouzid O."/>
            <person name="Broberg A."/>
            <person name="Canback B."/>
            <person name="Coutinho P.M."/>
            <person name="Cullen D."/>
            <person name="Dalman K."/>
            <person name="Deflorio G."/>
            <person name="van Diepen L.T."/>
            <person name="Dunand C."/>
            <person name="Duplessis S."/>
            <person name="Durling M."/>
            <person name="Gonthier P."/>
            <person name="Grimwood J."/>
            <person name="Fossdal C.G."/>
            <person name="Hansson D."/>
            <person name="Henrissat B."/>
            <person name="Hietala A."/>
            <person name="Himmelstrand K."/>
            <person name="Hoffmeister D."/>
            <person name="Hogberg N."/>
            <person name="James T.Y."/>
            <person name="Karlsson M."/>
            <person name="Kohler A."/>
            <person name="Kues U."/>
            <person name="Lee Y.H."/>
            <person name="Lin Y.C."/>
            <person name="Lind M."/>
            <person name="Lindquist E."/>
            <person name="Lombard V."/>
            <person name="Lucas S."/>
            <person name="Lunden K."/>
            <person name="Morin E."/>
            <person name="Murat C."/>
            <person name="Park J."/>
            <person name="Raffaello T."/>
            <person name="Rouze P."/>
            <person name="Salamov A."/>
            <person name="Schmutz J."/>
            <person name="Solheim H."/>
            <person name="Stahlberg J."/>
            <person name="Velez H."/>
            <person name="de Vries R.P."/>
            <person name="Wiebenga A."/>
            <person name="Woodward S."/>
            <person name="Yakovlev I."/>
            <person name="Garbelotto M."/>
            <person name="Martin F."/>
            <person name="Grigoriev I.V."/>
            <person name="Stenlid J."/>
        </authorList>
    </citation>
    <scope>NUCLEOTIDE SEQUENCE [LARGE SCALE GENOMIC DNA]</scope>
    <source>
        <strain evidence="1 2">TC 32-1</strain>
    </source>
</reference>
<proteinExistence type="predicted"/>
<protein>
    <submittedName>
        <fullName evidence="1">Uncharacterized protein</fullName>
    </submittedName>
</protein>
<dbReference type="EMBL" id="KI925455">
    <property type="protein sequence ID" value="ETW85323.1"/>
    <property type="molecule type" value="Genomic_DNA"/>
</dbReference>
<accession>W4KHJ7</accession>
<dbReference type="InParanoid" id="W4KHJ7"/>
<dbReference type="AlphaFoldDB" id="W4KHJ7"/>
<dbReference type="HOGENOM" id="CLU_1471573_0_0_1"/>
<evidence type="ECO:0000313" key="1">
    <source>
        <dbReference type="EMBL" id="ETW85323.1"/>
    </source>
</evidence>
<dbReference type="Proteomes" id="UP000030671">
    <property type="component" value="Unassembled WGS sequence"/>
</dbReference>
<name>W4KHJ7_HETIT</name>
<dbReference type="RefSeq" id="XP_009542189.1">
    <property type="nucleotide sequence ID" value="XM_009543894.1"/>
</dbReference>
<keyword evidence="2" id="KW-1185">Reference proteome</keyword>
<dbReference type="OrthoDB" id="3046524at2759"/>